<comment type="subcellular location">
    <subcellularLocation>
        <location evidence="12">Cell membrane</location>
        <topology evidence="12">Multi-pass membrane protein</topology>
    </subcellularLocation>
    <subcellularLocation>
        <location evidence="1">Membrane</location>
        <topology evidence="1">Multi-pass membrane protein</topology>
    </subcellularLocation>
</comment>
<evidence type="ECO:0000256" key="2">
    <source>
        <dbReference type="ARBA" id="ARBA00007602"/>
    </source>
</evidence>
<evidence type="ECO:0000313" key="15">
    <source>
        <dbReference type="Proteomes" id="UP000481043"/>
    </source>
</evidence>
<dbReference type="SUPFAM" id="SSF158442">
    <property type="entry name" value="DsbB-like"/>
    <property type="match status" value="1"/>
</dbReference>
<feature type="disulfide bond" description="Redox-active" evidence="12">
    <location>
        <begin position="39"/>
        <end position="42"/>
    </location>
</feature>
<keyword evidence="4 12" id="KW-0812">Transmembrane</keyword>
<evidence type="ECO:0000313" key="14">
    <source>
        <dbReference type="EMBL" id="NEY73727.1"/>
    </source>
</evidence>
<feature type="transmembrane region" description="Helical" evidence="13">
    <location>
        <begin position="12"/>
        <end position="31"/>
    </location>
</feature>
<keyword evidence="5 12" id="KW-0249">Electron transport</keyword>
<protein>
    <recommendedName>
        <fullName evidence="12">Probable disulfide formation protein</fullName>
    </recommendedName>
    <alternativeName>
        <fullName evidence="12">Disulfide oxidoreductase</fullName>
    </alternativeName>
    <alternativeName>
        <fullName evidence="12">Thiol-disulfide oxidoreductase</fullName>
    </alternativeName>
</protein>
<feature type="transmembrane region" description="Helical" evidence="13">
    <location>
        <begin position="114"/>
        <end position="139"/>
    </location>
</feature>
<keyword evidence="7 12" id="KW-0560">Oxidoreductase</keyword>
<keyword evidence="10 12" id="KW-0143">Chaperone</keyword>
<dbReference type="GO" id="GO:0006457">
    <property type="term" value="P:protein folding"/>
    <property type="evidence" value="ECO:0007669"/>
    <property type="project" value="InterPro"/>
</dbReference>
<dbReference type="GO" id="GO:0005886">
    <property type="term" value="C:plasma membrane"/>
    <property type="evidence" value="ECO:0007669"/>
    <property type="project" value="UniProtKB-SubCell"/>
</dbReference>
<dbReference type="InterPro" id="IPR023380">
    <property type="entry name" value="DsbB-like_sf"/>
</dbReference>
<evidence type="ECO:0000256" key="12">
    <source>
        <dbReference type="HAMAP-Rule" id="MF_00287"/>
    </source>
</evidence>
<evidence type="ECO:0000256" key="4">
    <source>
        <dbReference type="ARBA" id="ARBA00022692"/>
    </source>
</evidence>
<comment type="caution">
    <text evidence="12">Lacks conserved residue(s) required for the propagation of feature annotation.</text>
</comment>
<organism evidence="14 15">
    <name type="scientific">Bacillus mesophilus</name>
    <dbReference type="NCBI Taxonomy" id="1808955"/>
    <lineage>
        <taxon>Bacteria</taxon>
        <taxon>Bacillati</taxon>
        <taxon>Bacillota</taxon>
        <taxon>Bacilli</taxon>
        <taxon>Bacillales</taxon>
        <taxon>Bacillaceae</taxon>
        <taxon>Bacillus</taxon>
    </lineage>
</organism>
<comment type="similarity">
    <text evidence="2 12">Belongs to the DsbB family. BdbC subfamily.</text>
</comment>
<dbReference type="RefSeq" id="WP_163181544.1">
    <property type="nucleotide sequence ID" value="NZ_JAAIWM010000009.1"/>
</dbReference>
<keyword evidence="11 12" id="KW-0676">Redox-active center</keyword>
<feature type="transmembrane region" description="Helical" evidence="13">
    <location>
        <begin position="68"/>
        <end position="89"/>
    </location>
</feature>
<dbReference type="Proteomes" id="UP000481043">
    <property type="component" value="Unassembled WGS sequence"/>
</dbReference>
<dbReference type="NCBIfam" id="NF002849">
    <property type="entry name" value="PRK03113.1"/>
    <property type="match status" value="1"/>
</dbReference>
<keyword evidence="3 12" id="KW-0813">Transport</keyword>
<name>A0A6M0QBT4_9BACI</name>
<evidence type="ECO:0000256" key="10">
    <source>
        <dbReference type="ARBA" id="ARBA00023186"/>
    </source>
</evidence>
<evidence type="ECO:0000256" key="1">
    <source>
        <dbReference type="ARBA" id="ARBA00004141"/>
    </source>
</evidence>
<sequence length="145" mass="16645">MKPNKHKQIETLFFSSWAISVIAAFGSLFFSEVLKYIPCELCWYQRILMYPLVILMGTAIIKKDYHTISPYILPLSILGMTISLYHYLIQKVDFMSEASISCGVVPCTGEYINWFGFITIPFLALSAFTFITVLQVIILKLRKDL</sequence>
<dbReference type="InterPro" id="IPR012187">
    <property type="entry name" value="Disulphide_bond_form_BdbC"/>
</dbReference>
<evidence type="ECO:0000256" key="8">
    <source>
        <dbReference type="ARBA" id="ARBA00023136"/>
    </source>
</evidence>
<dbReference type="Pfam" id="PF02600">
    <property type="entry name" value="DsbB"/>
    <property type="match status" value="1"/>
</dbReference>
<dbReference type="AlphaFoldDB" id="A0A6M0QBT4"/>
<keyword evidence="8 12" id="KW-0472">Membrane</keyword>
<reference evidence="14 15" key="1">
    <citation type="submission" date="2020-02" db="EMBL/GenBank/DDBJ databases">
        <title>Bacillus aquiflavi sp. nov., isolated from yellow water of strong flavor Chinese baijiu in Yibin region of China.</title>
        <authorList>
            <person name="Xie J."/>
        </authorList>
    </citation>
    <scope>NUCLEOTIDE SEQUENCE [LARGE SCALE GENOMIC DNA]</scope>
    <source>
        <strain evidence="14 15">SA4</strain>
    </source>
</reference>
<dbReference type="PANTHER" id="PTHR43469:SF1">
    <property type="entry name" value="SPBETA PROPHAGE-DERIVED DISULFIDE BOND FORMATION PROTEIN B"/>
    <property type="match status" value="1"/>
</dbReference>
<dbReference type="HAMAP" id="MF_00287">
    <property type="entry name" value="BdbC"/>
    <property type="match status" value="1"/>
</dbReference>
<accession>A0A6M0QBT4</accession>
<proteinExistence type="inferred from homology"/>
<keyword evidence="15" id="KW-1185">Reference proteome</keyword>
<comment type="function">
    <text evidence="12">Required for disulfide bond formation in some proteins.</text>
</comment>
<evidence type="ECO:0000256" key="5">
    <source>
        <dbReference type="ARBA" id="ARBA00022982"/>
    </source>
</evidence>
<dbReference type="Gene3D" id="1.20.1550.10">
    <property type="entry name" value="DsbB-like"/>
    <property type="match status" value="1"/>
</dbReference>
<gene>
    <name evidence="12" type="primary">bdbC</name>
    <name evidence="14" type="ORF">G4D63_18595</name>
</gene>
<evidence type="ECO:0000256" key="3">
    <source>
        <dbReference type="ARBA" id="ARBA00022448"/>
    </source>
</evidence>
<dbReference type="PANTHER" id="PTHR43469">
    <property type="entry name" value="DISULFIDE FORMATION PROTEIN-RELATED"/>
    <property type="match status" value="1"/>
</dbReference>
<evidence type="ECO:0000256" key="9">
    <source>
        <dbReference type="ARBA" id="ARBA00023157"/>
    </source>
</evidence>
<evidence type="ECO:0000256" key="11">
    <source>
        <dbReference type="ARBA" id="ARBA00023284"/>
    </source>
</evidence>
<feature type="transmembrane region" description="Helical" evidence="13">
    <location>
        <begin position="43"/>
        <end position="61"/>
    </location>
</feature>
<keyword evidence="12" id="KW-1003">Cell membrane</keyword>
<dbReference type="GO" id="GO:0015035">
    <property type="term" value="F:protein-disulfide reductase activity"/>
    <property type="evidence" value="ECO:0007669"/>
    <property type="project" value="UniProtKB-UniRule"/>
</dbReference>
<comment type="caution">
    <text evidence="14">The sequence shown here is derived from an EMBL/GenBank/DDBJ whole genome shotgun (WGS) entry which is preliminary data.</text>
</comment>
<dbReference type="PIRSF" id="PIRSF036659">
    <property type="entry name" value="BdbC"/>
    <property type="match status" value="1"/>
</dbReference>
<dbReference type="InterPro" id="IPR003752">
    <property type="entry name" value="DiS_bond_form_DsbB/BdbC"/>
</dbReference>
<evidence type="ECO:0000256" key="6">
    <source>
        <dbReference type="ARBA" id="ARBA00022989"/>
    </source>
</evidence>
<dbReference type="EMBL" id="JAAIWM010000009">
    <property type="protein sequence ID" value="NEY73727.1"/>
    <property type="molecule type" value="Genomic_DNA"/>
</dbReference>
<keyword evidence="6 12" id="KW-1133">Transmembrane helix</keyword>
<keyword evidence="9 12" id="KW-1015">Disulfide bond</keyword>
<evidence type="ECO:0000256" key="13">
    <source>
        <dbReference type="SAM" id="Phobius"/>
    </source>
</evidence>
<evidence type="ECO:0000256" key="7">
    <source>
        <dbReference type="ARBA" id="ARBA00023002"/>
    </source>
</evidence>